<dbReference type="PRINTS" id="PR00320">
    <property type="entry name" value="GPROTEINBRPT"/>
</dbReference>
<sequence length="314" mass="34299">MSATKDVEVLVLRGTLEGHNGWVTSLSTSQANPDLLLSGSRDKTLIVWQLTRDGDHYGVAKRALKGHSHIVSDCALTPDGNYAISSSWDKTLRLWKLDTGDCVTRFVGHTGDVLSVSISPSVRQFVSASRDKTVRVWNVVGRCIEVLEGHNDWVSCVRCSPKKNSVVLSAGWDKAVKSWDLTKGTLTADFIGHNGYVTCITPSPDGSLCASGGKDGVIILWDLASKKLLYTLNSGHEINALAFSPNRFWLCAATSSSIEVFNLQERTLKDELKPEVAEGKPPVCISLAWSKDGQNLFSGYTDNLIRVWQVMTSS</sequence>
<dbReference type="PANTHER" id="PTHR19868">
    <property type="entry name" value="RECEPTOR FOR ACTIVATED PROTEIN KINASE C RACK1"/>
    <property type="match status" value="1"/>
</dbReference>
<feature type="repeat" description="WD" evidence="6">
    <location>
        <begin position="147"/>
        <end position="189"/>
    </location>
</feature>
<feature type="repeat" description="WD" evidence="6">
    <location>
        <begin position="106"/>
        <end position="139"/>
    </location>
</feature>
<feature type="repeat" description="WD" evidence="6">
    <location>
        <begin position="190"/>
        <end position="231"/>
    </location>
</feature>
<evidence type="ECO:0000313" key="8">
    <source>
        <dbReference type="EMBL" id="QOU19868.1"/>
    </source>
</evidence>
<reference evidence="7 11" key="2">
    <citation type="journal article" date="2020" name="Appl. Microbiol. Biotechnol.">
        <title>Targeted gene deletion in Brettanomyces bruxellensis with an expression-free CRISPR-Cas9 system.</title>
        <authorList>
            <person name="Varela C."/>
            <person name="Bartel C."/>
            <person name="Onetto C."/>
            <person name="Borneman A."/>
        </authorList>
    </citation>
    <scope>NUCLEOTIDE SEQUENCE [LARGE SCALE GENOMIC DNA]</scope>
    <source>
        <strain evidence="7 11">AWRI1613</strain>
    </source>
</reference>
<reference evidence="8" key="4">
    <citation type="journal article" name="BMC Genomics">
        <title>New genome assemblies reveal patterns of domestication and adaptation across Brettanomyces (Dekkera) species.</title>
        <authorList>
            <person name="Roach M.J."/>
            <person name="Borneman A.R."/>
        </authorList>
    </citation>
    <scope>NUCLEOTIDE SEQUENCE</scope>
    <source>
        <strain evidence="8">UCD 2041</strain>
    </source>
</reference>
<accession>A0A7D9D043</accession>
<evidence type="ECO:0000313" key="7">
    <source>
        <dbReference type="EMBL" id="KAF6015496.1"/>
    </source>
</evidence>
<dbReference type="EMBL" id="JABCYN010000009">
    <property type="protein sequence ID" value="KAF6015496.1"/>
    <property type="molecule type" value="Genomic_DNA"/>
</dbReference>
<evidence type="ECO:0000256" key="4">
    <source>
        <dbReference type="ARBA" id="ARBA00035297"/>
    </source>
</evidence>
<evidence type="ECO:0000313" key="9">
    <source>
        <dbReference type="EMBL" id="VUG19356.1"/>
    </source>
</evidence>
<feature type="repeat" description="WD" evidence="6">
    <location>
        <begin position="16"/>
        <end position="50"/>
    </location>
</feature>
<evidence type="ECO:0000256" key="1">
    <source>
        <dbReference type="ARBA" id="ARBA00007253"/>
    </source>
</evidence>
<dbReference type="SUPFAM" id="SSF50978">
    <property type="entry name" value="WD40 repeat-like"/>
    <property type="match status" value="1"/>
</dbReference>
<evidence type="ECO:0000313" key="11">
    <source>
        <dbReference type="Proteomes" id="UP000568158"/>
    </source>
</evidence>
<name>A0A7D9D043_DEKBR</name>
<dbReference type="KEGG" id="bbrx:BRETT_004023"/>
<keyword evidence="3" id="KW-0677">Repeat</keyword>
<dbReference type="InterPro" id="IPR015943">
    <property type="entry name" value="WD40/YVTN_repeat-like_dom_sf"/>
</dbReference>
<reference evidence="8" key="3">
    <citation type="submission" date="2020-10" db="EMBL/GenBank/DDBJ databases">
        <authorList>
            <person name="Palmer J.M."/>
        </authorList>
    </citation>
    <scope>NUCLEOTIDE SEQUENCE</scope>
    <source>
        <strain evidence="8">UCD 2041</strain>
    </source>
</reference>
<dbReference type="OrthoDB" id="7875889at2759"/>
<dbReference type="GO" id="GO:0045182">
    <property type="term" value="F:translation regulator activity"/>
    <property type="evidence" value="ECO:0007669"/>
    <property type="project" value="InterPro"/>
</dbReference>
<evidence type="ECO:0000256" key="5">
    <source>
        <dbReference type="ARBA" id="ARBA00035400"/>
    </source>
</evidence>
<keyword evidence="10" id="KW-1185">Reference proteome</keyword>
<evidence type="ECO:0000256" key="2">
    <source>
        <dbReference type="ARBA" id="ARBA00022574"/>
    </source>
</evidence>
<dbReference type="AlphaFoldDB" id="A0A7D9D043"/>
<dbReference type="GO" id="GO:0043022">
    <property type="term" value="F:ribosome binding"/>
    <property type="evidence" value="ECO:0007669"/>
    <property type="project" value="InterPro"/>
</dbReference>
<dbReference type="GeneID" id="64575946"/>
<dbReference type="InterPro" id="IPR019775">
    <property type="entry name" value="WD40_repeat_CS"/>
</dbReference>
<gene>
    <name evidence="9" type="primary">ASC1</name>
    <name evidence="8" type="ORF">BRETT_004023</name>
    <name evidence="9" type="ORF">DEBR0S5_00782G</name>
    <name evidence="7" type="ORF">HII12_000654</name>
</gene>
<proteinExistence type="inferred from homology"/>
<dbReference type="GO" id="GO:0007186">
    <property type="term" value="P:G protein-coupled receptor signaling pathway"/>
    <property type="evidence" value="ECO:0007669"/>
    <property type="project" value="UniProtKB-ARBA"/>
</dbReference>
<organism evidence="9 10">
    <name type="scientific">Dekkera bruxellensis</name>
    <name type="common">Brettanomyces custersii</name>
    <dbReference type="NCBI Taxonomy" id="5007"/>
    <lineage>
        <taxon>Eukaryota</taxon>
        <taxon>Fungi</taxon>
        <taxon>Dikarya</taxon>
        <taxon>Ascomycota</taxon>
        <taxon>Saccharomycotina</taxon>
        <taxon>Pichiomycetes</taxon>
        <taxon>Pichiales</taxon>
        <taxon>Pichiaceae</taxon>
        <taxon>Brettanomyces</taxon>
    </lineage>
</organism>
<dbReference type="FunFam" id="2.130.10.10:FF:000039">
    <property type="entry name" value="Guanine nucleotide-binding protein subunit beta-like protein"/>
    <property type="match status" value="1"/>
</dbReference>
<dbReference type="SMART" id="SM00320">
    <property type="entry name" value="WD40"/>
    <property type="match status" value="7"/>
</dbReference>
<dbReference type="InterPro" id="IPR020472">
    <property type="entry name" value="WD40_PAC1"/>
</dbReference>
<dbReference type="Pfam" id="PF00400">
    <property type="entry name" value="WD40"/>
    <property type="match status" value="7"/>
</dbReference>
<dbReference type="EMBL" id="CABFWN010000005">
    <property type="protein sequence ID" value="VUG19356.1"/>
    <property type="molecule type" value="Genomic_DNA"/>
</dbReference>
<reference evidence="9 10" key="1">
    <citation type="submission" date="2019-07" db="EMBL/GenBank/DDBJ databases">
        <authorList>
            <person name="Friedrich A."/>
            <person name="Schacherer J."/>
        </authorList>
    </citation>
    <scope>NUCLEOTIDE SEQUENCE [LARGE SCALE GENOMIC DNA]</scope>
</reference>
<comment type="similarity">
    <text evidence="1">Belongs to the WD repeat G protein beta family. Ribosomal protein RACK1 subfamily.</text>
</comment>
<dbReference type="InterPro" id="IPR036322">
    <property type="entry name" value="WD40_repeat_dom_sf"/>
</dbReference>
<dbReference type="PROSITE" id="PS50082">
    <property type="entry name" value="WD_REPEATS_2"/>
    <property type="match status" value="6"/>
</dbReference>
<dbReference type="Gene3D" id="2.130.10.10">
    <property type="entry name" value="YVTN repeat-like/Quinoprotein amine dehydrogenase"/>
    <property type="match status" value="1"/>
</dbReference>
<feature type="repeat" description="WD" evidence="6">
    <location>
        <begin position="286"/>
        <end position="314"/>
    </location>
</feature>
<protein>
    <recommendedName>
        <fullName evidence="4">Small ribosomal subunit protein RACK1</fullName>
    </recommendedName>
    <alternativeName>
        <fullName evidence="5">Guanine nucleotide-binding protein subunit beta-like protein</fullName>
    </alternativeName>
</protein>
<dbReference type="EMBL" id="CP063134">
    <property type="protein sequence ID" value="QOU19868.1"/>
    <property type="molecule type" value="Genomic_DNA"/>
</dbReference>
<evidence type="ECO:0000256" key="3">
    <source>
        <dbReference type="ARBA" id="ARBA00022737"/>
    </source>
</evidence>
<feature type="repeat" description="WD" evidence="6">
    <location>
        <begin position="64"/>
        <end position="105"/>
    </location>
</feature>
<evidence type="ECO:0000256" key="6">
    <source>
        <dbReference type="PROSITE-ProRule" id="PRU00221"/>
    </source>
</evidence>
<dbReference type="Proteomes" id="UP000663131">
    <property type="component" value="Chromosome 6"/>
</dbReference>
<dbReference type="InterPro" id="IPR001680">
    <property type="entry name" value="WD40_rpt"/>
</dbReference>
<dbReference type="CDD" id="cd00200">
    <property type="entry name" value="WD40"/>
    <property type="match status" value="1"/>
</dbReference>
<dbReference type="RefSeq" id="XP_041136361.1">
    <property type="nucleotide sequence ID" value="XM_041282522.1"/>
</dbReference>
<dbReference type="PROSITE" id="PS00678">
    <property type="entry name" value="WD_REPEATS_1"/>
    <property type="match status" value="2"/>
</dbReference>
<dbReference type="Proteomes" id="UP000478008">
    <property type="component" value="Unassembled WGS sequence"/>
</dbReference>
<dbReference type="GO" id="GO:0005092">
    <property type="term" value="F:GDP-dissociation inhibitor activity"/>
    <property type="evidence" value="ECO:0007669"/>
    <property type="project" value="UniProtKB-ARBA"/>
</dbReference>
<dbReference type="Proteomes" id="UP000568158">
    <property type="component" value="Unassembled WGS sequence"/>
</dbReference>
<dbReference type="PROSITE" id="PS50294">
    <property type="entry name" value="WD_REPEATS_REGION"/>
    <property type="match status" value="6"/>
</dbReference>
<dbReference type="InterPro" id="IPR045223">
    <property type="entry name" value="RACK1-like"/>
</dbReference>
<keyword evidence="2 6" id="KW-0853">WD repeat</keyword>
<evidence type="ECO:0000313" key="10">
    <source>
        <dbReference type="Proteomes" id="UP000478008"/>
    </source>
</evidence>